<dbReference type="EMBL" id="MHSS01000004">
    <property type="protein sequence ID" value="OHA48679.1"/>
    <property type="molecule type" value="Genomic_DNA"/>
</dbReference>
<evidence type="ECO:0000256" key="1">
    <source>
        <dbReference type="SAM" id="MobiDB-lite"/>
    </source>
</evidence>
<gene>
    <name evidence="2" type="ORF">A2806_00955</name>
</gene>
<protein>
    <submittedName>
        <fullName evidence="2">Uncharacterized protein</fullName>
    </submittedName>
</protein>
<proteinExistence type="predicted"/>
<sequence length="316" mass="36489">MYREGALLERAPEHPQEETDSRMIERRFRELPSEGVELLATNLARPDGFAKTLILGSILTSEELRLRFGADFVKTHRGFYREHPSARQNQGGFDYNTYISLAGGLPQRAYQESYPNRWTDPAWRKGLGFITQAEKLLAQENAKPSWGIPALNEAIDAISNTARFEQRFQRYTNRTPHEYQQLLEQPTKDDFLDQLHIARKAEFLTEHGDQAEVNIVPTEGILPRLPLDQTVILVPEKSEEALRRYLQRKIGELKPFAEELKNSYGVDIAELTPEVILSRYPNIYWYPQDNIGLAVEYLSAHKEKLDELLPEQNLRP</sequence>
<accession>A0A1G2PLQ7</accession>
<dbReference type="AlphaFoldDB" id="A0A1G2PLQ7"/>
<dbReference type="Proteomes" id="UP000177629">
    <property type="component" value="Unassembled WGS sequence"/>
</dbReference>
<comment type="caution">
    <text evidence="2">The sequence shown here is derived from an EMBL/GenBank/DDBJ whole genome shotgun (WGS) entry which is preliminary data.</text>
</comment>
<evidence type="ECO:0000313" key="2">
    <source>
        <dbReference type="EMBL" id="OHA48679.1"/>
    </source>
</evidence>
<reference evidence="2 3" key="1">
    <citation type="journal article" date="2016" name="Nat. Commun.">
        <title>Thousands of microbial genomes shed light on interconnected biogeochemical processes in an aquifer system.</title>
        <authorList>
            <person name="Anantharaman K."/>
            <person name="Brown C.T."/>
            <person name="Hug L.A."/>
            <person name="Sharon I."/>
            <person name="Castelle C.J."/>
            <person name="Probst A.J."/>
            <person name="Thomas B.C."/>
            <person name="Singh A."/>
            <person name="Wilkins M.J."/>
            <person name="Karaoz U."/>
            <person name="Brodie E.L."/>
            <person name="Williams K.H."/>
            <person name="Hubbard S.S."/>
            <person name="Banfield J.F."/>
        </authorList>
    </citation>
    <scope>NUCLEOTIDE SEQUENCE [LARGE SCALE GENOMIC DNA]</scope>
</reference>
<name>A0A1G2PLQ7_9BACT</name>
<organism evidence="2 3">
    <name type="scientific">Candidatus Terrybacteria bacterium RIFCSPHIGHO2_01_FULL_48_17</name>
    <dbReference type="NCBI Taxonomy" id="1802362"/>
    <lineage>
        <taxon>Bacteria</taxon>
        <taxon>Candidatus Terryibacteriota</taxon>
    </lineage>
</organism>
<evidence type="ECO:0000313" key="3">
    <source>
        <dbReference type="Proteomes" id="UP000177629"/>
    </source>
</evidence>
<feature type="region of interest" description="Disordered" evidence="1">
    <location>
        <begin position="1"/>
        <end position="21"/>
    </location>
</feature>